<dbReference type="PROSITE" id="PS50011">
    <property type="entry name" value="PROTEIN_KINASE_DOM"/>
    <property type="match status" value="1"/>
</dbReference>
<evidence type="ECO:0000256" key="3">
    <source>
        <dbReference type="ARBA" id="ARBA00022741"/>
    </source>
</evidence>
<dbReference type="GO" id="GO:0034501">
    <property type="term" value="P:protein localization to kinetochore"/>
    <property type="evidence" value="ECO:0007669"/>
    <property type="project" value="TreeGrafter"/>
</dbReference>
<dbReference type="FunFam" id="1.10.510.10:FF:000224">
    <property type="entry name" value="serine/threonine-protein kinase mph1 isoform X1"/>
    <property type="match status" value="1"/>
</dbReference>
<organism evidence="9 10">
    <name type="scientific">Vanilla planifolia</name>
    <name type="common">Vanilla</name>
    <dbReference type="NCBI Taxonomy" id="51239"/>
    <lineage>
        <taxon>Eukaryota</taxon>
        <taxon>Viridiplantae</taxon>
        <taxon>Streptophyta</taxon>
        <taxon>Embryophyta</taxon>
        <taxon>Tracheophyta</taxon>
        <taxon>Spermatophyta</taxon>
        <taxon>Magnoliopsida</taxon>
        <taxon>Liliopsida</taxon>
        <taxon>Asparagales</taxon>
        <taxon>Orchidaceae</taxon>
        <taxon>Vanilloideae</taxon>
        <taxon>Vanilleae</taxon>
        <taxon>Vanilla</taxon>
    </lineage>
</organism>
<dbReference type="InterPro" id="IPR011009">
    <property type="entry name" value="Kinase-like_dom_sf"/>
</dbReference>
<evidence type="ECO:0000256" key="1">
    <source>
        <dbReference type="ARBA" id="ARBA00022527"/>
    </source>
</evidence>
<dbReference type="GO" id="GO:0007094">
    <property type="term" value="P:mitotic spindle assembly checkpoint signaling"/>
    <property type="evidence" value="ECO:0007669"/>
    <property type="project" value="TreeGrafter"/>
</dbReference>
<accession>A0A835SH51</accession>
<dbReference type="GO" id="GO:0005634">
    <property type="term" value="C:nucleus"/>
    <property type="evidence" value="ECO:0007669"/>
    <property type="project" value="TreeGrafter"/>
</dbReference>
<dbReference type="AlphaFoldDB" id="A0A835SH51"/>
<evidence type="ECO:0000313" key="9">
    <source>
        <dbReference type="EMBL" id="KAG0503598.1"/>
    </source>
</evidence>
<keyword evidence="5 6" id="KW-0067">ATP-binding</keyword>
<evidence type="ECO:0000256" key="6">
    <source>
        <dbReference type="PROSITE-ProRule" id="PRU10141"/>
    </source>
</evidence>
<comment type="caution">
    <text evidence="9">The sequence shown here is derived from an EMBL/GenBank/DDBJ whole genome shotgun (WGS) entry which is preliminary data.</text>
</comment>
<protein>
    <recommendedName>
        <fullName evidence="8">Protein kinase domain-containing protein</fullName>
    </recommendedName>
</protein>
<dbReference type="InterPro" id="IPR008271">
    <property type="entry name" value="Ser/Thr_kinase_AS"/>
</dbReference>
<dbReference type="FunFam" id="3.30.200.20:FF:000131">
    <property type="entry name" value="Dual specificity protein kinase TTK"/>
    <property type="match status" value="1"/>
</dbReference>
<dbReference type="Pfam" id="PF00069">
    <property type="entry name" value="Pkinase"/>
    <property type="match status" value="1"/>
</dbReference>
<dbReference type="CDD" id="cd14131">
    <property type="entry name" value="PKc_Mps1"/>
    <property type="match status" value="1"/>
</dbReference>
<dbReference type="OrthoDB" id="20524at2759"/>
<dbReference type="PROSITE" id="PS00107">
    <property type="entry name" value="PROTEIN_KINASE_ATP"/>
    <property type="match status" value="1"/>
</dbReference>
<dbReference type="InterPro" id="IPR000719">
    <property type="entry name" value="Prot_kinase_dom"/>
</dbReference>
<feature type="region of interest" description="Disordered" evidence="7">
    <location>
        <begin position="21"/>
        <end position="64"/>
    </location>
</feature>
<feature type="compositionally biased region" description="Basic and acidic residues" evidence="7">
    <location>
        <begin position="26"/>
        <end position="38"/>
    </location>
</feature>
<name>A0A835SH51_VANPL</name>
<keyword evidence="2" id="KW-0808">Transferase</keyword>
<dbReference type="GO" id="GO:0005524">
    <property type="term" value="F:ATP binding"/>
    <property type="evidence" value="ECO:0007669"/>
    <property type="project" value="UniProtKB-UniRule"/>
</dbReference>
<dbReference type="SUPFAM" id="SSF56112">
    <property type="entry name" value="Protein kinase-like (PK-like)"/>
    <property type="match status" value="1"/>
</dbReference>
<proteinExistence type="predicted"/>
<dbReference type="InterPro" id="IPR027084">
    <property type="entry name" value="Mps1_cat"/>
</dbReference>
<dbReference type="GO" id="GO:0004674">
    <property type="term" value="F:protein serine/threonine kinase activity"/>
    <property type="evidence" value="ECO:0007669"/>
    <property type="project" value="UniProtKB-KW"/>
</dbReference>
<evidence type="ECO:0000259" key="8">
    <source>
        <dbReference type="PROSITE" id="PS50011"/>
    </source>
</evidence>
<dbReference type="GO" id="GO:0004712">
    <property type="term" value="F:protein serine/threonine/tyrosine kinase activity"/>
    <property type="evidence" value="ECO:0007669"/>
    <property type="project" value="TreeGrafter"/>
</dbReference>
<dbReference type="Gene3D" id="3.30.200.20">
    <property type="entry name" value="Phosphorylase Kinase, domain 1"/>
    <property type="match status" value="1"/>
</dbReference>
<feature type="compositionally biased region" description="Low complexity" evidence="7">
    <location>
        <begin position="136"/>
        <end position="148"/>
    </location>
</feature>
<keyword evidence="3 6" id="KW-0547">Nucleotide-binding</keyword>
<dbReference type="PROSITE" id="PS00108">
    <property type="entry name" value="PROTEIN_KINASE_ST"/>
    <property type="match status" value="1"/>
</dbReference>
<dbReference type="Proteomes" id="UP000639772">
    <property type="component" value="Chromosome 1"/>
</dbReference>
<dbReference type="PANTHER" id="PTHR22974:SF21">
    <property type="entry name" value="DUAL SPECIFICITY PROTEIN KINASE TTK"/>
    <property type="match status" value="1"/>
</dbReference>
<feature type="compositionally biased region" description="Low complexity" evidence="7">
    <location>
        <begin position="43"/>
        <end position="64"/>
    </location>
</feature>
<evidence type="ECO:0000256" key="5">
    <source>
        <dbReference type="ARBA" id="ARBA00022840"/>
    </source>
</evidence>
<sequence length="751" mass="83972">MVNKSRLGSTVLDPPLFFPSLKRCRRDPPPMERKDNLPRRLASSSTGGANLTSSSSSSYSSSASPPDFIRQVHAVLKHRRPLGVRAVRVLDQLKKTSKSSDLAPSLCGGNAENALLPIKTTRSSSGSGSTAEMDANPPNDSSLTPPSLTSALTGVHEDNVKSNPFGLQKENSGMLITQEKETPLVLQSPLDLEPQMVLTSDELKKVQHSTALSGELAFQKDEDGSGIQVTLDNQNVNQQDAQNMEVYRSGMPFCGTLETMNKKFHSQHRFEPATQSAQVFSSCVTTISVHSGPASQFTCAPLTGKSSFPSKMLQSAAENLVGEVDQANPDGQGLMMKQGSLINDKQDFIKREAGSGGCLESQAPSLTNSSSVADVKLTKESKVKAMRKKKYDPDMFFKVNGKHYQKLGKIGSGGSSEVHKVISADFTIYALKKIKLRGRDYATAYGFCQEIGYLNKLKGKNNIIQLIDYEVTDKTLLHQAMEASIALRDGRIKDDQYIYMVLEYGEIDLANMLLQKWKETDGSCWKIDENWLRFYWQQMLEAVNTIHEERIVHSDLKPANFLLVRGSLKLIDFGIAKAIMNDTTNIQRDAQAGTLNYMSPEAFMWNEQDQTGGTIKCGRPSDIWSLGCILYQMVYGKNPFEDYKTFWTKFKVITDPNHEIAYEPVSNPWLVDLMKRCLAWNRNKRWRIPQLLQHPFLVPPIPRDLPSSEERNCNLLFQRLGFYWNEPEVVSLCSELHRVVSRLEKESNNAQ</sequence>
<evidence type="ECO:0000256" key="7">
    <source>
        <dbReference type="SAM" id="MobiDB-lite"/>
    </source>
</evidence>
<evidence type="ECO:0000256" key="2">
    <source>
        <dbReference type="ARBA" id="ARBA00022679"/>
    </source>
</evidence>
<dbReference type="PANTHER" id="PTHR22974">
    <property type="entry name" value="MIXED LINEAGE PROTEIN KINASE"/>
    <property type="match status" value="1"/>
</dbReference>
<dbReference type="Gene3D" id="1.10.510.10">
    <property type="entry name" value="Transferase(Phosphotransferase) domain 1"/>
    <property type="match status" value="1"/>
</dbReference>
<feature type="region of interest" description="Disordered" evidence="7">
    <location>
        <begin position="120"/>
        <end position="148"/>
    </location>
</feature>
<evidence type="ECO:0000313" key="10">
    <source>
        <dbReference type="Proteomes" id="UP000639772"/>
    </source>
</evidence>
<dbReference type="InterPro" id="IPR017441">
    <property type="entry name" value="Protein_kinase_ATP_BS"/>
</dbReference>
<feature type="binding site" evidence="6">
    <location>
        <position position="432"/>
    </location>
    <ligand>
        <name>ATP</name>
        <dbReference type="ChEBI" id="CHEBI:30616"/>
    </ligand>
</feature>
<evidence type="ECO:0000256" key="4">
    <source>
        <dbReference type="ARBA" id="ARBA00022777"/>
    </source>
</evidence>
<dbReference type="GO" id="GO:0098813">
    <property type="term" value="P:nuclear chromosome segregation"/>
    <property type="evidence" value="ECO:0007669"/>
    <property type="project" value="UniProtKB-ARBA"/>
</dbReference>
<keyword evidence="1" id="KW-0723">Serine/threonine-protein kinase</keyword>
<dbReference type="GO" id="GO:0033316">
    <property type="term" value="P:meiotic spindle assembly checkpoint signaling"/>
    <property type="evidence" value="ECO:0007669"/>
    <property type="project" value="TreeGrafter"/>
</dbReference>
<keyword evidence="4" id="KW-0418">Kinase</keyword>
<gene>
    <name evidence="9" type="ORF">HPP92_003670</name>
</gene>
<reference evidence="9 10" key="1">
    <citation type="journal article" date="2020" name="Nat. Food">
        <title>A phased Vanilla planifolia genome enables genetic improvement of flavour and production.</title>
        <authorList>
            <person name="Hasing T."/>
            <person name="Tang H."/>
            <person name="Brym M."/>
            <person name="Khazi F."/>
            <person name="Huang T."/>
            <person name="Chambers A.H."/>
        </authorList>
    </citation>
    <scope>NUCLEOTIDE SEQUENCE [LARGE SCALE GENOMIC DNA]</scope>
    <source>
        <tissue evidence="9">Leaf</tissue>
    </source>
</reference>
<dbReference type="EMBL" id="JADCNM010000001">
    <property type="protein sequence ID" value="KAG0503598.1"/>
    <property type="molecule type" value="Genomic_DNA"/>
</dbReference>
<dbReference type="SMART" id="SM00220">
    <property type="entry name" value="S_TKc"/>
    <property type="match status" value="1"/>
</dbReference>
<feature type="domain" description="Protein kinase" evidence="8">
    <location>
        <begin position="404"/>
        <end position="697"/>
    </location>
</feature>
<dbReference type="GO" id="GO:0000776">
    <property type="term" value="C:kinetochore"/>
    <property type="evidence" value="ECO:0007669"/>
    <property type="project" value="TreeGrafter"/>
</dbReference>